<feature type="region of interest" description="Disordered" evidence="1">
    <location>
        <begin position="77"/>
        <end position="98"/>
    </location>
</feature>
<dbReference type="AlphaFoldDB" id="A0A0D2D7C5"/>
<keyword evidence="4" id="KW-1185">Reference proteome</keyword>
<feature type="signal peptide" evidence="2">
    <location>
        <begin position="1"/>
        <end position="24"/>
    </location>
</feature>
<dbReference type="HOGENOM" id="CLU_102254_0_0_1"/>
<dbReference type="VEuPathDB" id="FungiDB:PV07_03250"/>
<dbReference type="OrthoDB" id="4161456at2759"/>
<accession>A0A0D2D7C5</accession>
<sequence length="213" mass="21151">MAFLSKMGVIATTIMLSAITPSTAVAVPSTATTSGSYTLCQFYSSIPGLSSTQATSMTLPLCPSSLLTFSYTIPPETTTGPATTAPTDTPWPSPSTTTTTTAIASSLTLCQFYSSISGLPSQPTAPVSSMTLPSCPASLQDITYSYQAPLATDHVSATATAASATSATPATSTGAAAVAASSFTGAAAPRPDLDRMVIGGVGGILAGAVGMML</sequence>
<evidence type="ECO:0000313" key="3">
    <source>
        <dbReference type="EMBL" id="KIW31624.1"/>
    </source>
</evidence>
<protein>
    <recommendedName>
        <fullName evidence="5">Ig-like domain-containing protein</fullName>
    </recommendedName>
</protein>
<keyword evidence="2" id="KW-0732">Signal</keyword>
<dbReference type="EMBL" id="KN847041">
    <property type="protein sequence ID" value="KIW31624.1"/>
    <property type="molecule type" value="Genomic_DNA"/>
</dbReference>
<gene>
    <name evidence="3" type="ORF">PV07_03250</name>
</gene>
<evidence type="ECO:0000313" key="4">
    <source>
        <dbReference type="Proteomes" id="UP000054466"/>
    </source>
</evidence>
<name>A0A0D2D7C5_9EURO</name>
<organism evidence="3 4">
    <name type="scientific">Cladophialophora immunda</name>
    <dbReference type="NCBI Taxonomy" id="569365"/>
    <lineage>
        <taxon>Eukaryota</taxon>
        <taxon>Fungi</taxon>
        <taxon>Dikarya</taxon>
        <taxon>Ascomycota</taxon>
        <taxon>Pezizomycotina</taxon>
        <taxon>Eurotiomycetes</taxon>
        <taxon>Chaetothyriomycetidae</taxon>
        <taxon>Chaetothyriales</taxon>
        <taxon>Herpotrichiellaceae</taxon>
        <taxon>Cladophialophora</taxon>
    </lineage>
</organism>
<reference evidence="3 4" key="1">
    <citation type="submission" date="2015-01" db="EMBL/GenBank/DDBJ databases">
        <title>The Genome Sequence of Cladophialophora immunda CBS83496.</title>
        <authorList>
            <consortium name="The Broad Institute Genomics Platform"/>
            <person name="Cuomo C."/>
            <person name="de Hoog S."/>
            <person name="Gorbushina A."/>
            <person name="Stielow B."/>
            <person name="Teixiera M."/>
            <person name="Abouelleil A."/>
            <person name="Chapman S.B."/>
            <person name="Priest M."/>
            <person name="Young S.K."/>
            <person name="Wortman J."/>
            <person name="Nusbaum C."/>
            <person name="Birren B."/>
        </authorList>
    </citation>
    <scope>NUCLEOTIDE SEQUENCE [LARGE SCALE GENOMIC DNA]</scope>
    <source>
        <strain evidence="3 4">CBS 83496</strain>
    </source>
</reference>
<evidence type="ECO:0000256" key="2">
    <source>
        <dbReference type="SAM" id="SignalP"/>
    </source>
</evidence>
<feature type="chain" id="PRO_5002240257" description="Ig-like domain-containing protein" evidence="2">
    <location>
        <begin position="25"/>
        <end position="213"/>
    </location>
</feature>
<dbReference type="RefSeq" id="XP_016251840.1">
    <property type="nucleotide sequence ID" value="XM_016389938.1"/>
</dbReference>
<evidence type="ECO:0008006" key="5">
    <source>
        <dbReference type="Google" id="ProtNLM"/>
    </source>
</evidence>
<dbReference type="GeneID" id="27342444"/>
<dbReference type="Proteomes" id="UP000054466">
    <property type="component" value="Unassembled WGS sequence"/>
</dbReference>
<proteinExistence type="predicted"/>
<evidence type="ECO:0000256" key="1">
    <source>
        <dbReference type="SAM" id="MobiDB-lite"/>
    </source>
</evidence>